<dbReference type="SUPFAM" id="SSF69118">
    <property type="entry name" value="AhpD-like"/>
    <property type="match status" value="1"/>
</dbReference>
<evidence type="ECO:0000259" key="1">
    <source>
        <dbReference type="Pfam" id="PF02627"/>
    </source>
</evidence>
<sequence length="184" mass="19336">MQRLTALNPETTTGKSKDLFNAIQGKLGMVPNMMRTLGNSPAALNGYLAFNGALAESSIGGKLGELIALTVANANSCEYCNAAHSFIGQKLVHIDADTIAAAREGKSADAKIEAALNFARTIVEKRGRVNDADVNALKDAGYNEGAIAEIIAHVGLNLLTNYFNNAAKITVDFPEAELVESAAI</sequence>
<keyword evidence="3" id="KW-1185">Reference proteome</keyword>
<reference evidence="2 3" key="1">
    <citation type="submission" date="2023-02" db="EMBL/GenBank/DDBJ databases">
        <title>Genome sequence of Mucilaginibacter jinjuensis strain KACC 16571.</title>
        <authorList>
            <person name="Kim S."/>
            <person name="Heo J."/>
            <person name="Kwon S.-W."/>
        </authorList>
    </citation>
    <scope>NUCLEOTIDE SEQUENCE [LARGE SCALE GENOMIC DNA]</scope>
    <source>
        <strain evidence="2 3">KACC 16571</strain>
    </source>
</reference>
<dbReference type="RefSeq" id="WP_273631363.1">
    <property type="nucleotide sequence ID" value="NZ_CP117167.1"/>
</dbReference>
<evidence type="ECO:0000313" key="3">
    <source>
        <dbReference type="Proteomes" id="UP001216139"/>
    </source>
</evidence>
<dbReference type="InterPro" id="IPR003779">
    <property type="entry name" value="CMD-like"/>
</dbReference>
<organism evidence="2 3">
    <name type="scientific">Mucilaginibacter jinjuensis</name>
    <dbReference type="NCBI Taxonomy" id="1176721"/>
    <lineage>
        <taxon>Bacteria</taxon>
        <taxon>Pseudomonadati</taxon>
        <taxon>Bacteroidota</taxon>
        <taxon>Sphingobacteriia</taxon>
        <taxon>Sphingobacteriales</taxon>
        <taxon>Sphingobacteriaceae</taxon>
        <taxon>Mucilaginibacter</taxon>
    </lineage>
</organism>
<dbReference type="Proteomes" id="UP001216139">
    <property type="component" value="Chromosome"/>
</dbReference>
<protein>
    <submittedName>
        <fullName evidence="2">Carboxymuconolactone decarboxylase family protein</fullName>
    </submittedName>
</protein>
<name>A0ABY7T9C1_9SPHI</name>
<dbReference type="PANTHER" id="PTHR35446:SF3">
    <property type="entry name" value="CMD DOMAIN-CONTAINING PROTEIN"/>
    <property type="match status" value="1"/>
</dbReference>
<dbReference type="PANTHER" id="PTHR35446">
    <property type="entry name" value="SI:CH211-175M2.5"/>
    <property type="match status" value="1"/>
</dbReference>
<feature type="domain" description="Carboxymuconolactone decarboxylase-like" evidence="1">
    <location>
        <begin position="41"/>
        <end position="116"/>
    </location>
</feature>
<gene>
    <name evidence="2" type="ORF">PQO05_03995</name>
</gene>
<proteinExistence type="predicted"/>
<dbReference type="Pfam" id="PF02627">
    <property type="entry name" value="CMD"/>
    <property type="match status" value="1"/>
</dbReference>
<dbReference type="InterPro" id="IPR029032">
    <property type="entry name" value="AhpD-like"/>
</dbReference>
<accession>A0ABY7T9C1</accession>
<dbReference type="Gene3D" id="1.20.1290.10">
    <property type="entry name" value="AhpD-like"/>
    <property type="match status" value="1"/>
</dbReference>
<dbReference type="EMBL" id="CP117167">
    <property type="protein sequence ID" value="WCT13094.1"/>
    <property type="molecule type" value="Genomic_DNA"/>
</dbReference>
<evidence type="ECO:0000313" key="2">
    <source>
        <dbReference type="EMBL" id="WCT13094.1"/>
    </source>
</evidence>